<proteinExistence type="predicted"/>
<evidence type="ECO:0000313" key="1">
    <source>
        <dbReference type="EMBL" id="TBU25891.1"/>
    </source>
</evidence>
<dbReference type="EMBL" id="ML143453">
    <property type="protein sequence ID" value="TBU25891.1"/>
    <property type="molecule type" value="Genomic_DNA"/>
</dbReference>
<reference evidence="1" key="1">
    <citation type="submission" date="2019-01" db="EMBL/GenBank/DDBJ databases">
        <title>Draft genome sequences of three monokaryotic isolates of the white-rot basidiomycete fungus Dichomitus squalens.</title>
        <authorList>
            <consortium name="DOE Joint Genome Institute"/>
            <person name="Lopez S.C."/>
            <person name="Andreopoulos B."/>
            <person name="Pangilinan J."/>
            <person name="Lipzen A."/>
            <person name="Riley R."/>
            <person name="Ahrendt S."/>
            <person name="Ng V."/>
            <person name="Barry K."/>
            <person name="Daum C."/>
            <person name="Grigoriev I.V."/>
            <person name="Hilden K.S."/>
            <person name="Makela M.R."/>
            <person name="de Vries R.P."/>
        </authorList>
    </citation>
    <scope>NUCLEOTIDE SEQUENCE [LARGE SCALE GENOMIC DNA]</scope>
    <source>
        <strain evidence="1">OM18370.1</strain>
    </source>
</reference>
<sequence>MRLRSLRPFIPVIVRNLSRFWRNKLVDWLPVPALRDMRDISYVSHCASARRTIEEKKVEMEHGDGSEKHLMNIMLQATMLTSRKDRLTEDELIGQAKCVLKYRYCHGTSMLIASE</sequence>
<accession>A0A4Q9MIT0</accession>
<dbReference type="AlphaFoldDB" id="A0A4Q9MIT0"/>
<name>A0A4Q9MIT0_9APHY</name>
<protein>
    <recommendedName>
        <fullName evidence="2">Cytochrome P450</fullName>
    </recommendedName>
</protein>
<dbReference type="OrthoDB" id="10585796at2759"/>
<organism evidence="1">
    <name type="scientific">Dichomitus squalens</name>
    <dbReference type="NCBI Taxonomy" id="114155"/>
    <lineage>
        <taxon>Eukaryota</taxon>
        <taxon>Fungi</taxon>
        <taxon>Dikarya</taxon>
        <taxon>Basidiomycota</taxon>
        <taxon>Agaricomycotina</taxon>
        <taxon>Agaricomycetes</taxon>
        <taxon>Polyporales</taxon>
        <taxon>Polyporaceae</taxon>
        <taxon>Dichomitus</taxon>
    </lineage>
</organism>
<gene>
    <name evidence="1" type="ORF">BD311DRAFT_763518</name>
</gene>
<dbReference type="Proteomes" id="UP000292957">
    <property type="component" value="Unassembled WGS sequence"/>
</dbReference>
<evidence type="ECO:0008006" key="2">
    <source>
        <dbReference type="Google" id="ProtNLM"/>
    </source>
</evidence>